<accession>A0A0X1KSY4</accession>
<keyword evidence="1" id="KW-0812">Transmembrane</keyword>
<sequence>MAGIGFELNKLLKKNSFLMDIVSIFYSANVSAGPWIMCSLTLFLLIVLLPRNETLFFTSAVVYSFIFSTLLFGGVSISVTRYLADLIYRKEFSKMYELYSSTVLYAVLSSGVFLTIFSLISRIDDWFKLLLFSYSLVVLTVVWVQTIFVTTMMVFTPVLVGFGVGNVLGLVMGVQLFKIKGENFAYLGYNFGLMFILFFLHVFVKRYLYTGRKPTRSLLFWQAIRRFKSQAITGVLTYLGAWVDDFVAWIYIGKPIVKGFVFAPSYDIPMFLSYLFIIPTLTLFVLSLETNFYLKYRMFYQSLEENRTLNYVKINKRILDDNISSTTKTIFAVQFVFVLLGLTLSGYIARTLQFDEYSLKALRFGILGAAANGAFLYVSLLAYYFDLAEIPMRSAMMASVVNLVVSLFYLRTFPALGFLVGFSVATLYGWLSFKRVYKDLLHFEFIRREIGIANRQVIVHENVEE</sequence>
<dbReference type="Proteomes" id="UP000077469">
    <property type="component" value="Chromosome"/>
</dbReference>
<feature type="transmembrane region" description="Helical" evidence="1">
    <location>
        <begin position="272"/>
        <end position="294"/>
    </location>
</feature>
<dbReference type="InterPro" id="IPR031617">
    <property type="entry name" value="PelG"/>
</dbReference>
<reference evidence="2 3" key="1">
    <citation type="submission" date="2014-01" db="EMBL/GenBank/DDBJ databases">
        <title>Genome sequencing of Thermotog hypogea.</title>
        <authorList>
            <person name="Zhang X."/>
            <person name="Alvare G."/>
            <person name="Fristensky B."/>
            <person name="Chen L."/>
            <person name="Suen T."/>
            <person name="Chen Q."/>
            <person name="Ma K."/>
        </authorList>
    </citation>
    <scope>NUCLEOTIDE SEQUENCE [LARGE SCALE GENOMIC DNA]</scope>
    <source>
        <strain evidence="2 3">DSM 11164</strain>
    </source>
</reference>
<gene>
    <name evidence="2" type="ORF">AJ81_09075</name>
</gene>
<feature type="transmembrane region" description="Helical" evidence="1">
    <location>
        <begin position="61"/>
        <end position="84"/>
    </location>
</feature>
<evidence type="ECO:0000313" key="2">
    <source>
        <dbReference type="EMBL" id="AJC74301.1"/>
    </source>
</evidence>
<dbReference type="AlphaFoldDB" id="A0A0X1KSY4"/>
<dbReference type="PATRIC" id="fig|1123384.7.peg.1823"/>
<dbReference type="EMBL" id="CP007141">
    <property type="protein sequence ID" value="AJC74301.1"/>
    <property type="molecule type" value="Genomic_DNA"/>
</dbReference>
<feature type="transmembrane region" description="Helical" evidence="1">
    <location>
        <begin position="21"/>
        <end position="49"/>
    </location>
</feature>
<name>A0A0X1KSY4_9THEM</name>
<protein>
    <submittedName>
        <fullName evidence="2">Uncharacterized protein</fullName>
    </submittedName>
</protein>
<dbReference type="STRING" id="1123384.AJ81_09075"/>
<feature type="transmembrane region" description="Helical" evidence="1">
    <location>
        <begin position="155"/>
        <end position="177"/>
    </location>
</feature>
<feature type="transmembrane region" description="Helical" evidence="1">
    <location>
        <begin position="126"/>
        <end position="148"/>
    </location>
</feature>
<feature type="transmembrane region" description="Helical" evidence="1">
    <location>
        <begin position="96"/>
        <end position="120"/>
    </location>
</feature>
<evidence type="ECO:0000256" key="1">
    <source>
        <dbReference type="SAM" id="Phobius"/>
    </source>
</evidence>
<proteinExistence type="predicted"/>
<feature type="transmembrane region" description="Helical" evidence="1">
    <location>
        <begin position="189"/>
        <end position="209"/>
    </location>
</feature>
<feature type="transmembrane region" description="Helical" evidence="1">
    <location>
        <begin position="361"/>
        <end position="385"/>
    </location>
</feature>
<feature type="transmembrane region" description="Helical" evidence="1">
    <location>
        <begin position="230"/>
        <end position="252"/>
    </location>
</feature>
<dbReference type="RefSeq" id="WP_031505352.1">
    <property type="nucleotide sequence ID" value="NC_022795.1"/>
</dbReference>
<feature type="transmembrane region" description="Helical" evidence="1">
    <location>
        <begin position="416"/>
        <end position="433"/>
    </location>
</feature>
<feature type="transmembrane region" description="Helical" evidence="1">
    <location>
        <begin position="330"/>
        <end position="349"/>
    </location>
</feature>
<evidence type="ECO:0000313" key="3">
    <source>
        <dbReference type="Proteomes" id="UP000077469"/>
    </source>
</evidence>
<keyword evidence="1" id="KW-0472">Membrane</keyword>
<dbReference type="PaxDb" id="1123384-AJ81_09075"/>
<keyword evidence="3" id="KW-1185">Reference proteome</keyword>
<organism evidence="2 3">
    <name type="scientific">Pseudothermotoga hypogea DSM 11164 = NBRC 106472</name>
    <dbReference type="NCBI Taxonomy" id="1123384"/>
    <lineage>
        <taxon>Bacteria</taxon>
        <taxon>Thermotogati</taxon>
        <taxon>Thermotogota</taxon>
        <taxon>Thermotogae</taxon>
        <taxon>Thermotogales</taxon>
        <taxon>Thermotogaceae</taxon>
        <taxon>Pseudothermotoga</taxon>
    </lineage>
</organism>
<dbReference type="OrthoDB" id="37830at2"/>
<keyword evidence="1" id="KW-1133">Transmembrane helix</keyword>
<dbReference type="KEGG" id="phy:AJ81_09075"/>
<dbReference type="Pfam" id="PF16933">
    <property type="entry name" value="PelG"/>
    <property type="match status" value="1"/>
</dbReference>